<name>A0A8K0CBN2_IGNLU</name>
<comment type="caution">
    <text evidence="1">The sequence shown here is derived from an EMBL/GenBank/DDBJ whole genome shotgun (WGS) entry which is preliminary data.</text>
</comment>
<reference evidence="1" key="1">
    <citation type="submission" date="2019-08" db="EMBL/GenBank/DDBJ databases">
        <title>The genome of the North American firefly Photinus pyralis.</title>
        <authorList>
            <consortium name="Photinus pyralis genome working group"/>
            <person name="Fallon T.R."/>
            <person name="Sander Lower S.E."/>
            <person name="Weng J.-K."/>
        </authorList>
    </citation>
    <scope>NUCLEOTIDE SEQUENCE</scope>
    <source>
        <strain evidence="1">TRF0915ILg1</strain>
        <tissue evidence="1">Whole body</tissue>
    </source>
</reference>
<gene>
    <name evidence="1" type="ORF">ILUMI_21655</name>
</gene>
<dbReference type="AlphaFoldDB" id="A0A8K0CBN2"/>
<keyword evidence="2" id="KW-1185">Reference proteome</keyword>
<dbReference type="EMBL" id="VTPC01090161">
    <property type="protein sequence ID" value="KAF2884510.1"/>
    <property type="molecule type" value="Genomic_DNA"/>
</dbReference>
<sequence length="313" mass="35216">MEESDVEDLWIMFKEILLEAAGEYDRRHPSGVPRELTGIVRAGVLHILVRNGRELLDCGNRALPFVACRLTETSSLETVAATETDSNSIPCEEGAPDMILKVLSPALFVPPNIIADSGWSSALVHVVCRAELTGQQVFRVRLFRRSRQPCLLRRSCWTPRMVHWPSRIRNRTCADRRGASPWETQSGHWSCNCGLADLHSTGWGLGETRPQVAATLFELRKESPSTLDDEAASSNGELDGCFPGLRRMRWMSTCPKRPYLRYQWQTRRGQQKRRFGLLPGLGPTNHPGPGWRPSGVFGECSKPLRLQVSQERT</sequence>
<evidence type="ECO:0000313" key="2">
    <source>
        <dbReference type="Proteomes" id="UP000801492"/>
    </source>
</evidence>
<organism evidence="1 2">
    <name type="scientific">Ignelater luminosus</name>
    <name type="common">Cucubano</name>
    <name type="synonym">Pyrophorus luminosus</name>
    <dbReference type="NCBI Taxonomy" id="2038154"/>
    <lineage>
        <taxon>Eukaryota</taxon>
        <taxon>Metazoa</taxon>
        <taxon>Ecdysozoa</taxon>
        <taxon>Arthropoda</taxon>
        <taxon>Hexapoda</taxon>
        <taxon>Insecta</taxon>
        <taxon>Pterygota</taxon>
        <taxon>Neoptera</taxon>
        <taxon>Endopterygota</taxon>
        <taxon>Coleoptera</taxon>
        <taxon>Polyphaga</taxon>
        <taxon>Elateriformia</taxon>
        <taxon>Elateroidea</taxon>
        <taxon>Elateridae</taxon>
        <taxon>Agrypninae</taxon>
        <taxon>Pyrophorini</taxon>
        <taxon>Ignelater</taxon>
    </lineage>
</organism>
<dbReference type="Proteomes" id="UP000801492">
    <property type="component" value="Unassembled WGS sequence"/>
</dbReference>
<accession>A0A8K0CBN2</accession>
<protein>
    <submittedName>
        <fullName evidence="1">Uncharacterized protein</fullName>
    </submittedName>
</protein>
<evidence type="ECO:0000313" key="1">
    <source>
        <dbReference type="EMBL" id="KAF2884510.1"/>
    </source>
</evidence>
<proteinExistence type="predicted"/>